<protein>
    <recommendedName>
        <fullName evidence="2">precorrin-2 dehydrogenase</fullName>
        <ecNumber evidence="2">1.3.1.76</ecNumber>
    </recommendedName>
</protein>
<dbReference type="PANTHER" id="PTHR35330">
    <property type="entry name" value="SIROHEME BIOSYNTHESIS PROTEIN MET8"/>
    <property type="match status" value="1"/>
</dbReference>
<evidence type="ECO:0000256" key="2">
    <source>
        <dbReference type="ARBA" id="ARBA00012400"/>
    </source>
</evidence>
<dbReference type="EC" id="1.3.1.76" evidence="2"/>
<keyword evidence="3" id="KW-0560">Oxidoreductase</keyword>
<evidence type="ECO:0000256" key="3">
    <source>
        <dbReference type="ARBA" id="ARBA00023002"/>
    </source>
</evidence>
<sequence>MYPIQLNLAHKHVVIIGGGKIAWRKLSNLLTEPCTVDVVSPKFHDAFQVLQSSEQLRLIREPYHKSHLKHADLIIIATNDPQTNNQVALDASPSQWINHTGDKTQSDFFNMLTIQHDELTISISSNGQNIERTKRYAAKIKSFLTADEEDMHE</sequence>
<dbReference type="RefSeq" id="WP_119634954.1">
    <property type="nucleotide sequence ID" value="NZ_QXVO01000001.1"/>
</dbReference>
<dbReference type="PANTHER" id="PTHR35330:SF1">
    <property type="entry name" value="SIROHEME BIOSYNTHESIS PROTEIN MET8"/>
    <property type="match status" value="1"/>
</dbReference>
<dbReference type="NCBIfam" id="TIGR01470">
    <property type="entry name" value="cysG_Nterm"/>
    <property type="match status" value="1"/>
</dbReference>
<dbReference type="SUPFAM" id="SSF51735">
    <property type="entry name" value="NAD(P)-binding Rossmann-fold domains"/>
    <property type="match status" value="1"/>
</dbReference>
<dbReference type="Pfam" id="PF13241">
    <property type="entry name" value="NAD_binding_7"/>
    <property type="match status" value="1"/>
</dbReference>
<dbReference type="InterPro" id="IPR006367">
    <property type="entry name" value="Sirohaem_synthase_N"/>
</dbReference>
<dbReference type="InterPro" id="IPR036291">
    <property type="entry name" value="NAD(P)-bd_dom_sf"/>
</dbReference>
<dbReference type="Gene3D" id="3.40.50.720">
    <property type="entry name" value="NAD(P)-binding Rossmann-like Domain"/>
    <property type="match status" value="1"/>
</dbReference>
<dbReference type="GO" id="GO:0019354">
    <property type="term" value="P:siroheme biosynthetic process"/>
    <property type="evidence" value="ECO:0007669"/>
    <property type="project" value="UniProtKB-UniPathway"/>
</dbReference>
<comment type="catalytic activity">
    <reaction evidence="6">
        <text>precorrin-2 + NAD(+) = sirohydrochlorin + NADH + 2 H(+)</text>
        <dbReference type="Rhea" id="RHEA:15613"/>
        <dbReference type="ChEBI" id="CHEBI:15378"/>
        <dbReference type="ChEBI" id="CHEBI:57540"/>
        <dbReference type="ChEBI" id="CHEBI:57945"/>
        <dbReference type="ChEBI" id="CHEBI:58351"/>
        <dbReference type="ChEBI" id="CHEBI:58827"/>
        <dbReference type="EC" id="1.3.1.76"/>
    </reaction>
</comment>
<reference evidence="7 8" key="1">
    <citation type="journal article" date="2016" name="Front. Microbiol.">
        <title>Comprehensive Phylogenetic Analysis of Bovine Non-aureus Staphylococci Species Based on Whole-Genome Sequencing.</title>
        <authorList>
            <person name="Naushad S."/>
            <person name="Barkema H.W."/>
            <person name="Luby C."/>
            <person name="Condas L.A."/>
            <person name="Nobrega D.B."/>
            <person name="Carson D.A."/>
            <person name="De Buck J."/>
        </authorList>
    </citation>
    <scope>NUCLEOTIDE SEQUENCE [LARGE SCALE GENOMIC DNA]</scope>
    <source>
        <strain evidence="7 8">SNUC 5959</strain>
    </source>
</reference>
<accession>A0A418JMJ6</accession>
<comment type="caution">
    <text evidence="7">The sequence shown here is derived from an EMBL/GenBank/DDBJ whole genome shotgun (WGS) entry which is preliminary data.</text>
</comment>
<dbReference type="AlphaFoldDB" id="A0A418JMJ6"/>
<organism evidence="7 8">
    <name type="scientific">Staphylococcus hyicus</name>
    <dbReference type="NCBI Taxonomy" id="1284"/>
    <lineage>
        <taxon>Bacteria</taxon>
        <taxon>Bacillati</taxon>
        <taxon>Bacillota</taxon>
        <taxon>Bacilli</taxon>
        <taxon>Bacillales</taxon>
        <taxon>Staphylococcaceae</taxon>
        <taxon>Staphylococcus</taxon>
    </lineage>
</organism>
<evidence type="ECO:0000256" key="6">
    <source>
        <dbReference type="ARBA" id="ARBA00047561"/>
    </source>
</evidence>
<keyword evidence="5" id="KW-0627">Porphyrin biosynthesis</keyword>
<evidence type="ECO:0000313" key="7">
    <source>
        <dbReference type="EMBL" id="RIO47742.1"/>
    </source>
</evidence>
<dbReference type="EMBL" id="QXVO01000001">
    <property type="protein sequence ID" value="RIO47742.1"/>
    <property type="molecule type" value="Genomic_DNA"/>
</dbReference>
<dbReference type="Proteomes" id="UP000285625">
    <property type="component" value="Unassembled WGS sequence"/>
</dbReference>
<name>A0A418JMJ6_STAHY</name>
<comment type="pathway">
    <text evidence="1">Porphyrin-containing compound metabolism; siroheme biosynthesis; sirohydrochlorin from precorrin-2: step 1/1.</text>
</comment>
<dbReference type="UniPathway" id="UPA00262">
    <property type="reaction ID" value="UER00222"/>
</dbReference>
<evidence type="ECO:0000256" key="4">
    <source>
        <dbReference type="ARBA" id="ARBA00023027"/>
    </source>
</evidence>
<keyword evidence="4" id="KW-0520">NAD</keyword>
<evidence type="ECO:0000256" key="1">
    <source>
        <dbReference type="ARBA" id="ARBA00005010"/>
    </source>
</evidence>
<gene>
    <name evidence="7" type="ORF">BUZ57_00265</name>
</gene>
<evidence type="ECO:0000313" key="8">
    <source>
        <dbReference type="Proteomes" id="UP000285625"/>
    </source>
</evidence>
<dbReference type="GO" id="GO:0004325">
    <property type="term" value="F:ferrochelatase activity"/>
    <property type="evidence" value="ECO:0007669"/>
    <property type="project" value="InterPro"/>
</dbReference>
<dbReference type="InterPro" id="IPR028161">
    <property type="entry name" value="Met8-like"/>
</dbReference>
<evidence type="ECO:0000256" key="5">
    <source>
        <dbReference type="ARBA" id="ARBA00023244"/>
    </source>
</evidence>
<proteinExistence type="predicted"/>
<dbReference type="STRING" id="1284.SHYC_02445"/>
<dbReference type="GO" id="GO:0043115">
    <property type="term" value="F:precorrin-2 dehydrogenase activity"/>
    <property type="evidence" value="ECO:0007669"/>
    <property type="project" value="UniProtKB-EC"/>
</dbReference>